<dbReference type="Gene3D" id="3.40.1350.20">
    <property type="match status" value="3"/>
</dbReference>
<evidence type="ECO:0000313" key="3">
    <source>
        <dbReference type="EMBL" id="AET63725.1"/>
    </source>
</evidence>
<feature type="region of interest" description="Disordered" evidence="1">
    <location>
        <begin position="312"/>
        <end position="338"/>
    </location>
</feature>
<dbReference type="EMBL" id="CP003117">
    <property type="protein sequence ID" value="AET63725.1"/>
    <property type="molecule type" value="Genomic_DNA"/>
</dbReference>
<dbReference type="KEGG" id="mhi:Mhar_0338"/>
<reference evidence="3 4" key="1">
    <citation type="journal article" date="2012" name="PLoS ONE">
        <title>The genome characteristics and predicted function of methyl-group oxidation pathway in the obligate aceticlastic methanogens, Methanosaeta spp.</title>
        <authorList>
            <person name="Zhu J."/>
            <person name="Zheng H."/>
            <person name="Ai G."/>
            <person name="Zhang G."/>
            <person name="Liu D."/>
            <person name="Liu X."/>
            <person name="Dong X."/>
        </authorList>
    </citation>
    <scope>NUCLEOTIDE SEQUENCE [LARGE SCALE GENOMIC DNA]</scope>
    <source>
        <strain evidence="3 4">6Ac</strain>
    </source>
</reference>
<dbReference type="AlphaFoldDB" id="G7WM60"/>
<keyword evidence="4" id="KW-1185">Reference proteome</keyword>
<evidence type="ECO:0000256" key="1">
    <source>
        <dbReference type="SAM" id="MobiDB-lite"/>
    </source>
</evidence>
<accession>G7WM60</accession>
<dbReference type="STRING" id="1110509.Mhar_0338"/>
<dbReference type="HOGENOM" id="CLU_820420_0_0_2"/>
<feature type="transmembrane region" description="Helical" evidence="2">
    <location>
        <begin position="32"/>
        <end position="51"/>
    </location>
</feature>
<organism evidence="3 4">
    <name type="scientific">Methanothrix harundinacea (strain 6Ac)</name>
    <name type="common">Methanosaeta harundinacea</name>
    <dbReference type="NCBI Taxonomy" id="1110509"/>
    <lineage>
        <taxon>Archaea</taxon>
        <taxon>Methanobacteriati</taxon>
        <taxon>Methanobacteriota</taxon>
        <taxon>Stenosarchaea group</taxon>
        <taxon>Methanomicrobia</taxon>
        <taxon>Methanotrichales</taxon>
        <taxon>Methanotrichaceae</taxon>
        <taxon>Methanothrix</taxon>
    </lineage>
</organism>
<gene>
    <name evidence="3" type="ordered locus">Mhar_0338</name>
</gene>
<name>G7WM60_METH6</name>
<keyword evidence="2" id="KW-0472">Membrane</keyword>
<sequence length="338" mass="36048">MVDPSSKPVAWERRVDLPGDLLERSRTLARRLALSLLIFGMILTSAALANVPPTALDLTPDKGSPQEVGTAIKWTASATDPDGDPISYRFFLKGPSTGDAWQQVQDWSGTNSWDWTPTQDGSYEVNVWIRDGFNAGPDSWDAFKVTPFSVNPAPVPNQPPVANSLNPNAASPQDPGTPIIWTASASDPDGDAILYKFFLKGPATSNSWAETRGWDPSPTWTWTTSPADAGANQVNVWVRDGNHEGPGGYDSFKVADFVINAPNQPPVANSLNPNAASPQDPGTPIIWTASASDPDGDAILYKFFLKGPATSRRLGPGPGLVGNELLGLGSSPSRATTR</sequence>
<protein>
    <submittedName>
        <fullName evidence="3">Cna B domain protein</fullName>
    </submittedName>
</protein>
<dbReference type="Proteomes" id="UP000005877">
    <property type="component" value="Chromosome"/>
</dbReference>
<keyword evidence="2" id="KW-1133">Transmembrane helix</keyword>
<keyword evidence="2" id="KW-0812">Transmembrane</keyword>
<evidence type="ECO:0000313" key="4">
    <source>
        <dbReference type="Proteomes" id="UP000005877"/>
    </source>
</evidence>
<evidence type="ECO:0000256" key="2">
    <source>
        <dbReference type="SAM" id="Phobius"/>
    </source>
</evidence>
<dbReference type="PATRIC" id="fig|1110509.7.peg.378"/>
<proteinExistence type="predicted"/>